<evidence type="ECO:0000256" key="1">
    <source>
        <dbReference type="SAM" id="MobiDB-lite"/>
    </source>
</evidence>
<dbReference type="EMBL" id="CP144539">
    <property type="protein sequence ID" value="WWC65406.1"/>
    <property type="molecule type" value="Genomic_DNA"/>
</dbReference>
<reference evidence="2" key="1">
    <citation type="submission" date="2013-07" db="EMBL/GenBank/DDBJ databases">
        <title>The Genome Sequence of Cryptococcus dejecticola CBS10117.</title>
        <authorList>
            <consortium name="The Broad Institute Genome Sequencing Platform"/>
            <person name="Cuomo C."/>
            <person name="Litvintseva A."/>
            <person name="Chen Y."/>
            <person name="Heitman J."/>
            <person name="Sun S."/>
            <person name="Springer D."/>
            <person name="Dromer F."/>
            <person name="Young S.K."/>
            <person name="Zeng Q."/>
            <person name="Gargeya S."/>
            <person name="Fitzgerald M."/>
            <person name="Abouelleil A."/>
            <person name="Alvarado L."/>
            <person name="Berlin A.M."/>
            <person name="Chapman S.B."/>
            <person name="Dewar J."/>
            <person name="Goldberg J."/>
            <person name="Griggs A."/>
            <person name="Gujja S."/>
            <person name="Hansen M."/>
            <person name="Howarth C."/>
            <person name="Imamovic A."/>
            <person name="Larimer J."/>
            <person name="McCowan C."/>
            <person name="Murphy C."/>
            <person name="Pearson M."/>
            <person name="Priest M."/>
            <person name="Roberts A."/>
            <person name="Saif S."/>
            <person name="Shea T."/>
            <person name="Sykes S."/>
            <person name="Wortman J."/>
            <person name="Nusbaum C."/>
            <person name="Birren B."/>
        </authorList>
    </citation>
    <scope>NUCLEOTIDE SEQUENCE [LARGE SCALE GENOMIC DNA]</scope>
    <source>
        <strain evidence="2">CBS 10117</strain>
    </source>
</reference>
<dbReference type="RefSeq" id="XP_018259943.1">
    <property type="nucleotide sequence ID" value="XM_018411275.1"/>
</dbReference>
<evidence type="ECO:0000313" key="4">
    <source>
        <dbReference type="Proteomes" id="UP000078595"/>
    </source>
</evidence>
<feature type="compositionally biased region" description="Low complexity" evidence="1">
    <location>
        <begin position="10"/>
        <end position="21"/>
    </location>
</feature>
<organism evidence="2">
    <name type="scientific">Kwoniella dejecticola CBS 10117</name>
    <dbReference type="NCBI Taxonomy" id="1296121"/>
    <lineage>
        <taxon>Eukaryota</taxon>
        <taxon>Fungi</taxon>
        <taxon>Dikarya</taxon>
        <taxon>Basidiomycota</taxon>
        <taxon>Agaricomycotina</taxon>
        <taxon>Tremellomycetes</taxon>
        <taxon>Tremellales</taxon>
        <taxon>Cryptococcaceae</taxon>
        <taxon>Kwoniella</taxon>
    </lineage>
</organism>
<evidence type="ECO:0000313" key="2">
    <source>
        <dbReference type="EMBL" id="OBR82101.1"/>
    </source>
</evidence>
<reference evidence="3" key="2">
    <citation type="submission" date="2013-07" db="EMBL/GenBank/DDBJ databases">
        <authorList>
            <consortium name="The Broad Institute Genome Sequencing Platform"/>
            <person name="Cuomo C."/>
            <person name="Litvintseva A."/>
            <person name="Chen Y."/>
            <person name="Heitman J."/>
            <person name="Sun S."/>
            <person name="Springer D."/>
            <person name="Dromer F."/>
            <person name="Young S.K."/>
            <person name="Zeng Q."/>
            <person name="Gargeya S."/>
            <person name="Fitzgerald M."/>
            <person name="Abouelleil A."/>
            <person name="Alvarado L."/>
            <person name="Berlin A.M."/>
            <person name="Chapman S.B."/>
            <person name="Dewar J."/>
            <person name="Goldberg J."/>
            <person name="Griggs A."/>
            <person name="Gujja S."/>
            <person name="Hansen M."/>
            <person name="Howarth C."/>
            <person name="Imamovic A."/>
            <person name="Larimer J."/>
            <person name="McCowan C."/>
            <person name="Murphy C."/>
            <person name="Pearson M."/>
            <person name="Priest M."/>
            <person name="Roberts A."/>
            <person name="Saif S."/>
            <person name="Shea T."/>
            <person name="Sykes S."/>
            <person name="Wortman J."/>
            <person name="Nusbaum C."/>
            <person name="Birren B."/>
        </authorList>
    </citation>
    <scope>NUCLEOTIDE SEQUENCE</scope>
    <source>
        <strain evidence="3">CBS 10117</strain>
    </source>
</reference>
<accession>A0A1A5ZWC1</accession>
<gene>
    <name evidence="2" type="ORF">I303_08015</name>
    <name evidence="3" type="ORF">I303_108024</name>
</gene>
<dbReference type="VEuPathDB" id="FungiDB:I303_08015"/>
<keyword evidence="4" id="KW-1185">Reference proteome</keyword>
<protein>
    <submittedName>
        <fullName evidence="2">Uncharacterized protein</fullName>
    </submittedName>
</protein>
<dbReference type="EMBL" id="KI894036">
    <property type="protein sequence ID" value="OBR82101.1"/>
    <property type="molecule type" value="Genomic_DNA"/>
</dbReference>
<feature type="region of interest" description="Disordered" evidence="1">
    <location>
        <begin position="1"/>
        <end position="30"/>
    </location>
</feature>
<reference evidence="3" key="3">
    <citation type="submission" date="2024-02" db="EMBL/GenBank/DDBJ databases">
        <title>Comparative genomics of Cryptococcus and Kwoniella reveals pathogenesis evolution and contrasting modes of karyotype evolution via chromosome fusion or intercentromeric recombination.</title>
        <authorList>
            <person name="Coelho M.A."/>
            <person name="David-Palma M."/>
            <person name="Shea T."/>
            <person name="Bowers K."/>
            <person name="McGinley-Smith S."/>
            <person name="Mohammad A.W."/>
            <person name="Gnirke A."/>
            <person name="Yurkov A.M."/>
            <person name="Nowrousian M."/>
            <person name="Sun S."/>
            <person name="Cuomo C.A."/>
            <person name="Heitman J."/>
        </authorList>
    </citation>
    <scope>NUCLEOTIDE SEQUENCE</scope>
    <source>
        <strain evidence="3">CBS 10117</strain>
    </source>
</reference>
<dbReference type="KEGG" id="kdj:28971714"/>
<name>A0A1A5ZWC1_9TREE</name>
<dbReference type="AlphaFoldDB" id="A0A1A5ZWC1"/>
<proteinExistence type="predicted"/>
<evidence type="ECO:0000313" key="3">
    <source>
        <dbReference type="EMBL" id="WWC65406.1"/>
    </source>
</evidence>
<dbReference type="GeneID" id="28971714"/>
<sequence length="202" mass="22681">MGYPVYSAYPFSEPPSQSEPSQSRRFDGPTLPDDLKERIIVQIDRAKNTFHQGLARLNSTPSQNLTAQSILEQVKSDLLTAPGSWSTYVSSISRICTNPSVQVTEYQARLADFGSLNAWPTRRQWILIRGIIANSATVSAQDRINSLILFKLHDMVDDYDLAIDDSRSAQGYLPETGADLFYDHWTFERIANENALAQSGHR</sequence>
<dbReference type="Proteomes" id="UP000078595">
    <property type="component" value="Chromosome 10"/>
</dbReference>